<evidence type="ECO:0000256" key="2">
    <source>
        <dbReference type="SAM" id="MobiDB-lite"/>
    </source>
</evidence>
<dbReference type="InterPro" id="IPR040348">
    <property type="entry name" value="POLAR-like"/>
</dbReference>
<dbReference type="EMBL" id="OX451737">
    <property type="protein sequence ID" value="CAI8596230.1"/>
    <property type="molecule type" value="Genomic_DNA"/>
</dbReference>
<sequence length="669" mass="75091">MDLWVVAAAAGAGYLAKYWNRSLENGDSSYRLCSEDSKFENIESSGYQFSCVKHTRMQKMGKDVSLDRTGLGEKSSDLSSLDGFSTGDMSSNRGLNCEKLRNYNEDDLLSLSNLAVPLSPYEYDDNFKHGEDGNGRNTNTFGNRGVFLSDFSANVVPIQNSFGHKTCLSAKRFTKHVSRPLNSLESCFMAQIYKEHAKMEEYVFSPLSSACIATRSFRVSNGSRIVNRGNDTLINSSSASKEHKLHKAGRAKEKSDSKKMKLDAIIGRNRRSSFSDDVLSGKLSRYDPTFLFCFGISLGIIISIMGNKREIIKLRELLKQSENLVQDLQDELDMKDSLTVKELHNENYGSQETCDHSFNSKELHEFSPEKHVDSSPRIDFKESSYDKKKEQSSESMSKIEAELEAELERLGLDMNNSSLDRKLSELVEIDPDFVADFAQGELPANTFSGTDANVTTPLPSNYGVSPHELSVRLHEVIQHQLEKRVKELEIALENSQRRVRFLESKHDGSFEKASSPTKENSLMTHEDCDTMSQPLILNLSGDALDAYNEAYEELIKINDSEDNSPSINIEQGSPLSHDWHATGFEHSSATNSVVDEGSLSREPYFSKETMLEGGSSSELNVSGDESCDCDNDEMERQLIRQIVERTKKGSPLFQNAKKILYSMDEDEQH</sequence>
<keyword evidence="4" id="KW-1185">Reference proteome</keyword>
<dbReference type="PANTHER" id="PTHR33476:SF7">
    <property type="entry name" value="EMB|CAB62613.1"/>
    <property type="match status" value="1"/>
</dbReference>
<evidence type="ECO:0000313" key="3">
    <source>
        <dbReference type="EMBL" id="CAI8596230.1"/>
    </source>
</evidence>
<name>A0AAV0ZC36_VICFA</name>
<feature type="compositionally biased region" description="Basic and acidic residues" evidence="2">
    <location>
        <begin position="250"/>
        <end position="260"/>
    </location>
</feature>
<feature type="coiled-coil region" evidence="1">
    <location>
        <begin position="311"/>
        <end position="338"/>
    </location>
</feature>
<feature type="coiled-coil region" evidence="1">
    <location>
        <begin position="478"/>
        <end position="505"/>
    </location>
</feature>
<accession>A0AAV0ZC36</accession>
<feature type="region of interest" description="Disordered" evidence="2">
    <location>
        <begin position="365"/>
        <end position="396"/>
    </location>
</feature>
<evidence type="ECO:0008006" key="5">
    <source>
        <dbReference type="Google" id="ProtNLM"/>
    </source>
</evidence>
<reference evidence="3 4" key="1">
    <citation type="submission" date="2023-01" db="EMBL/GenBank/DDBJ databases">
        <authorList>
            <person name="Kreplak J."/>
        </authorList>
    </citation>
    <scope>NUCLEOTIDE SEQUENCE [LARGE SCALE GENOMIC DNA]</scope>
</reference>
<dbReference type="GO" id="GO:0008356">
    <property type="term" value="P:asymmetric cell division"/>
    <property type="evidence" value="ECO:0007669"/>
    <property type="project" value="InterPro"/>
</dbReference>
<evidence type="ECO:0000256" key="1">
    <source>
        <dbReference type="SAM" id="Coils"/>
    </source>
</evidence>
<evidence type="ECO:0000313" key="4">
    <source>
        <dbReference type="Proteomes" id="UP001157006"/>
    </source>
</evidence>
<dbReference type="PANTHER" id="PTHR33476">
    <property type="entry name" value="EMB|CAB62613.1"/>
    <property type="match status" value="1"/>
</dbReference>
<gene>
    <name evidence="3" type="ORF">VFH_II024920</name>
</gene>
<organism evidence="3 4">
    <name type="scientific">Vicia faba</name>
    <name type="common">Broad bean</name>
    <name type="synonym">Faba vulgaris</name>
    <dbReference type="NCBI Taxonomy" id="3906"/>
    <lineage>
        <taxon>Eukaryota</taxon>
        <taxon>Viridiplantae</taxon>
        <taxon>Streptophyta</taxon>
        <taxon>Embryophyta</taxon>
        <taxon>Tracheophyta</taxon>
        <taxon>Spermatophyta</taxon>
        <taxon>Magnoliopsida</taxon>
        <taxon>eudicotyledons</taxon>
        <taxon>Gunneridae</taxon>
        <taxon>Pentapetalae</taxon>
        <taxon>rosids</taxon>
        <taxon>fabids</taxon>
        <taxon>Fabales</taxon>
        <taxon>Fabaceae</taxon>
        <taxon>Papilionoideae</taxon>
        <taxon>50 kb inversion clade</taxon>
        <taxon>NPAAA clade</taxon>
        <taxon>Hologalegina</taxon>
        <taxon>IRL clade</taxon>
        <taxon>Fabeae</taxon>
        <taxon>Vicia</taxon>
    </lineage>
</organism>
<dbReference type="AlphaFoldDB" id="A0AAV0ZC36"/>
<proteinExistence type="predicted"/>
<protein>
    <recommendedName>
        <fullName evidence="5">Pericentriolar material 1 protein</fullName>
    </recommendedName>
</protein>
<feature type="region of interest" description="Disordered" evidence="2">
    <location>
        <begin position="235"/>
        <end position="260"/>
    </location>
</feature>
<dbReference type="Proteomes" id="UP001157006">
    <property type="component" value="Chromosome 2"/>
</dbReference>
<keyword evidence="1" id="KW-0175">Coiled coil</keyword>